<evidence type="ECO:0000313" key="1">
    <source>
        <dbReference type="EMBL" id="KAJ0090535.1"/>
    </source>
</evidence>
<evidence type="ECO:0000313" key="2">
    <source>
        <dbReference type="Proteomes" id="UP001164250"/>
    </source>
</evidence>
<reference evidence="2" key="1">
    <citation type="journal article" date="2023" name="G3 (Bethesda)">
        <title>Genome assembly and association tests identify interacting loci associated with vigor, precocity, and sex in interspecific pistachio rootstocks.</title>
        <authorList>
            <person name="Palmer W."/>
            <person name="Jacygrad E."/>
            <person name="Sagayaradj S."/>
            <person name="Cavanaugh K."/>
            <person name="Han R."/>
            <person name="Bertier L."/>
            <person name="Beede B."/>
            <person name="Kafkas S."/>
            <person name="Golino D."/>
            <person name="Preece J."/>
            <person name="Michelmore R."/>
        </authorList>
    </citation>
    <scope>NUCLEOTIDE SEQUENCE [LARGE SCALE GENOMIC DNA]</scope>
</reference>
<gene>
    <name evidence="1" type="ORF">Patl1_13806</name>
</gene>
<accession>A0ACC1AV56</accession>
<comment type="caution">
    <text evidence="1">The sequence shown here is derived from an EMBL/GenBank/DDBJ whole genome shotgun (WGS) entry which is preliminary data.</text>
</comment>
<dbReference type="Proteomes" id="UP001164250">
    <property type="component" value="Chromosome 8"/>
</dbReference>
<dbReference type="EMBL" id="CM047904">
    <property type="protein sequence ID" value="KAJ0090535.1"/>
    <property type="molecule type" value="Genomic_DNA"/>
</dbReference>
<proteinExistence type="predicted"/>
<protein>
    <submittedName>
        <fullName evidence="1">Uncharacterized protein</fullName>
    </submittedName>
</protein>
<sequence length="24" mass="2722">MGEAPNLLQRHQESEESASPNIKR</sequence>
<keyword evidence="2" id="KW-1185">Reference proteome</keyword>
<organism evidence="1 2">
    <name type="scientific">Pistacia atlantica</name>
    <dbReference type="NCBI Taxonomy" id="434234"/>
    <lineage>
        <taxon>Eukaryota</taxon>
        <taxon>Viridiplantae</taxon>
        <taxon>Streptophyta</taxon>
        <taxon>Embryophyta</taxon>
        <taxon>Tracheophyta</taxon>
        <taxon>Spermatophyta</taxon>
        <taxon>Magnoliopsida</taxon>
        <taxon>eudicotyledons</taxon>
        <taxon>Gunneridae</taxon>
        <taxon>Pentapetalae</taxon>
        <taxon>rosids</taxon>
        <taxon>malvids</taxon>
        <taxon>Sapindales</taxon>
        <taxon>Anacardiaceae</taxon>
        <taxon>Pistacia</taxon>
    </lineage>
</organism>
<name>A0ACC1AV56_9ROSI</name>